<comment type="catalytic activity">
    <reaction evidence="18">
        <text>a (2E)-enoyl-CoA + NADPH + H(+) = a 2,3-saturated acyl-CoA + NADP(+)</text>
        <dbReference type="Rhea" id="RHEA:33763"/>
        <dbReference type="ChEBI" id="CHEBI:15378"/>
        <dbReference type="ChEBI" id="CHEBI:57783"/>
        <dbReference type="ChEBI" id="CHEBI:58349"/>
        <dbReference type="ChEBI" id="CHEBI:58856"/>
        <dbReference type="ChEBI" id="CHEBI:65111"/>
        <dbReference type="EC" id="1.3.1.38"/>
    </reaction>
    <physiologicalReaction direction="left-to-right" evidence="18">
        <dbReference type="Rhea" id="RHEA:33764"/>
    </physiologicalReaction>
</comment>
<reference evidence="22 23" key="1">
    <citation type="submission" date="2019-11" db="EMBL/GenBank/DDBJ databases">
        <title>Acidiferrimicrobium australis gen. nov., sp. nov., an acidophilic and obligately heterotrophic, member of the Actinobacteria that catalyses dissimilatory oxido- reduction of iron isolated from metal-rich acidic water in Chile.</title>
        <authorList>
            <person name="Gonzalez D."/>
            <person name="Huber K."/>
            <person name="Hedrich S."/>
            <person name="Rojas-Villalobos C."/>
            <person name="Quatrini R."/>
            <person name="Dinamarca M.A."/>
            <person name="Schwarz A."/>
            <person name="Canales C."/>
            <person name="Nancucheo I."/>
        </authorList>
    </citation>
    <scope>NUCLEOTIDE SEQUENCE [LARGE SCALE GENOMIC DNA]</scope>
    <source>
        <strain evidence="22 23">USS-CCA1</strain>
    </source>
</reference>
<evidence type="ECO:0000256" key="21">
    <source>
        <dbReference type="SAM" id="MobiDB-lite"/>
    </source>
</evidence>
<dbReference type="PANTHER" id="PTHR24317:SF7">
    <property type="entry name" value="PEROXISOMAL TRANS-2-ENOYL-COA REDUCTASE"/>
    <property type="match status" value="1"/>
</dbReference>
<keyword evidence="8" id="KW-0443">Lipid metabolism</keyword>
<evidence type="ECO:0000256" key="14">
    <source>
        <dbReference type="ARBA" id="ARBA00041063"/>
    </source>
</evidence>
<evidence type="ECO:0000256" key="2">
    <source>
        <dbReference type="ARBA" id="ARBA00005189"/>
    </source>
</evidence>
<evidence type="ECO:0000256" key="11">
    <source>
        <dbReference type="ARBA" id="ARBA00037124"/>
    </source>
</evidence>
<evidence type="ECO:0000256" key="7">
    <source>
        <dbReference type="ARBA" id="ARBA00023002"/>
    </source>
</evidence>
<keyword evidence="9" id="KW-0576">Peroxisome</keyword>
<evidence type="ECO:0000256" key="8">
    <source>
        <dbReference type="ARBA" id="ARBA00023098"/>
    </source>
</evidence>
<evidence type="ECO:0000256" key="15">
    <source>
        <dbReference type="ARBA" id="ARBA00047570"/>
    </source>
</evidence>
<evidence type="ECO:0000256" key="10">
    <source>
        <dbReference type="ARBA" id="ARBA00023160"/>
    </source>
</evidence>
<comment type="caution">
    <text evidence="22">The sequence shown here is derived from an EMBL/GenBank/DDBJ whole genome shotgun (WGS) entry which is preliminary data.</text>
</comment>
<comment type="catalytic activity">
    <reaction evidence="16">
        <text>(2E)-tetradecenoyl-CoA + NADPH + H(+) = tetradecanoyl-CoA + NADP(+)</text>
        <dbReference type="Rhea" id="RHEA:44968"/>
        <dbReference type="ChEBI" id="CHEBI:15378"/>
        <dbReference type="ChEBI" id="CHEBI:57385"/>
        <dbReference type="ChEBI" id="CHEBI:57783"/>
        <dbReference type="ChEBI" id="CHEBI:58349"/>
        <dbReference type="ChEBI" id="CHEBI:61405"/>
    </reaction>
    <physiologicalReaction direction="left-to-right" evidence="16">
        <dbReference type="Rhea" id="RHEA:44969"/>
    </physiologicalReaction>
</comment>
<comment type="catalytic activity">
    <reaction evidence="20">
        <text>(2E)-octenoyl-CoA + NADPH + H(+) = octanoyl-CoA + NADP(+)</text>
        <dbReference type="Rhea" id="RHEA:44952"/>
        <dbReference type="ChEBI" id="CHEBI:15378"/>
        <dbReference type="ChEBI" id="CHEBI:57386"/>
        <dbReference type="ChEBI" id="CHEBI:57783"/>
        <dbReference type="ChEBI" id="CHEBI:58349"/>
        <dbReference type="ChEBI" id="CHEBI:62242"/>
    </reaction>
    <physiologicalReaction direction="left-to-right" evidence="20">
        <dbReference type="Rhea" id="RHEA:44953"/>
    </physiologicalReaction>
</comment>
<evidence type="ECO:0000256" key="16">
    <source>
        <dbReference type="ARBA" id="ARBA00048686"/>
    </source>
</evidence>
<evidence type="ECO:0000256" key="13">
    <source>
        <dbReference type="ARBA" id="ARBA00038849"/>
    </source>
</evidence>
<feature type="non-terminal residue" evidence="22">
    <location>
        <position position="1"/>
    </location>
</feature>
<feature type="compositionally biased region" description="Pro residues" evidence="21">
    <location>
        <begin position="109"/>
        <end position="119"/>
    </location>
</feature>
<comment type="catalytic activity">
    <reaction evidence="17">
        <text>(2E)-hexenoyl-CoA + NADPH + H(+) = hexanoyl-CoA + NADP(+)</text>
        <dbReference type="Rhea" id="RHEA:44956"/>
        <dbReference type="ChEBI" id="CHEBI:15378"/>
        <dbReference type="ChEBI" id="CHEBI:57783"/>
        <dbReference type="ChEBI" id="CHEBI:58349"/>
        <dbReference type="ChEBI" id="CHEBI:62077"/>
        <dbReference type="ChEBI" id="CHEBI:62620"/>
    </reaction>
    <physiologicalReaction direction="left-to-right" evidence="17">
        <dbReference type="Rhea" id="RHEA:44957"/>
    </physiologicalReaction>
</comment>
<proteinExistence type="predicted"/>
<feature type="region of interest" description="Disordered" evidence="21">
    <location>
        <begin position="106"/>
        <end position="130"/>
    </location>
</feature>
<comment type="function">
    <text evidence="11">Participates in chain elongation of fatty acids. Catalyzes the reduction of trans-2-enoyl-CoAs of varying chain lengths from 6:1 to 16:1, having maximum activity with 10:1 CoA. Has no 2,4-dienoyl-CoA reductase activity.</text>
</comment>
<dbReference type="SUPFAM" id="SSF51735">
    <property type="entry name" value="NAD(P)-binding Rossmann-fold domains"/>
    <property type="match status" value="1"/>
</dbReference>
<dbReference type="InterPro" id="IPR036291">
    <property type="entry name" value="NAD(P)-bd_dom_sf"/>
</dbReference>
<sequence length="130" mass="13209">SPRRGLPDMVHAAAARAAVENLAGGLACDWSRYGIRSVCVAPGNIATEALDGYGPETVASWERAVPLGRLGSPEEVAEVIAFLVSPGAAYVTGATVVVDGGVDVWGHGEPPPLPSPPPVAGETTRRASSP</sequence>
<name>A0ABW9QZ38_9ACTN</name>
<dbReference type="EMBL" id="WJHE01001457">
    <property type="protein sequence ID" value="MST35132.1"/>
    <property type="molecule type" value="Genomic_DNA"/>
</dbReference>
<comment type="pathway">
    <text evidence="2">Lipid metabolism.</text>
</comment>
<dbReference type="InterPro" id="IPR002347">
    <property type="entry name" value="SDR_fam"/>
</dbReference>
<evidence type="ECO:0000256" key="12">
    <source>
        <dbReference type="ARBA" id="ARBA00038622"/>
    </source>
</evidence>
<protein>
    <recommendedName>
        <fullName evidence="14">Peroxisomal trans-2-enoyl-CoA reductase</fullName>
        <ecNumber evidence="13">1.3.1.38</ecNumber>
    </recommendedName>
</protein>
<evidence type="ECO:0000256" key="19">
    <source>
        <dbReference type="ARBA" id="ARBA00049386"/>
    </source>
</evidence>
<evidence type="ECO:0000256" key="17">
    <source>
        <dbReference type="ARBA" id="ARBA00049108"/>
    </source>
</evidence>
<comment type="subunit">
    <text evidence="12">Interacts with PEX5, probably required to target it into peroxisomes.</text>
</comment>
<dbReference type="EC" id="1.3.1.38" evidence="13"/>
<organism evidence="22 23">
    <name type="scientific">Acidiferrimicrobium australe</name>
    <dbReference type="NCBI Taxonomy" id="2664430"/>
    <lineage>
        <taxon>Bacteria</taxon>
        <taxon>Bacillati</taxon>
        <taxon>Actinomycetota</taxon>
        <taxon>Acidimicrobiia</taxon>
        <taxon>Acidimicrobiales</taxon>
        <taxon>Acidimicrobiaceae</taxon>
        <taxon>Acidiferrimicrobium</taxon>
    </lineage>
</organism>
<evidence type="ECO:0000313" key="23">
    <source>
        <dbReference type="Proteomes" id="UP000437736"/>
    </source>
</evidence>
<keyword evidence="5" id="KW-0276">Fatty acid metabolism</keyword>
<gene>
    <name evidence="22" type="ORF">GHK86_20670</name>
</gene>
<keyword evidence="23" id="KW-1185">Reference proteome</keyword>
<evidence type="ECO:0000256" key="9">
    <source>
        <dbReference type="ARBA" id="ARBA00023140"/>
    </source>
</evidence>
<evidence type="ECO:0000256" key="5">
    <source>
        <dbReference type="ARBA" id="ARBA00022832"/>
    </source>
</evidence>
<comment type="subcellular location">
    <subcellularLocation>
        <location evidence="1">Peroxisome</location>
    </subcellularLocation>
</comment>
<dbReference type="PRINTS" id="PR00081">
    <property type="entry name" value="GDHRDH"/>
</dbReference>
<dbReference type="Pfam" id="PF13561">
    <property type="entry name" value="adh_short_C2"/>
    <property type="match status" value="1"/>
</dbReference>
<accession>A0ABW9QZ38</accession>
<dbReference type="InterPro" id="IPR052388">
    <property type="entry name" value="Peroxisomal_t2-enoyl-CoA_red"/>
</dbReference>
<keyword evidence="7" id="KW-0560">Oxidoreductase</keyword>
<keyword evidence="6" id="KW-0521">NADP</keyword>
<evidence type="ECO:0000256" key="18">
    <source>
        <dbReference type="ARBA" id="ARBA00049251"/>
    </source>
</evidence>
<dbReference type="PANTHER" id="PTHR24317">
    <property type="entry name" value="PEROXISOMAL TRANS-2-ENOYL-COA REDUCTASE"/>
    <property type="match status" value="1"/>
</dbReference>
<dbReference type="Gene3D" id="3.40.50.720">
    <property type="entry name" value="NAD(P)-binding Rossmann-like Domain"/>
    <property type="match status" value="1"/>
</dbReference>
<evidence type="ECO:0000256" key="3">
    <source>
        <dbReference type="ARBA" id="ARBA00022516"/>
    </source>
</evidence>
<evidence type="ECO:0000256" key="4">
    <source>
        <dbReference type="ARBA" id="ARBA00022553"/>
    </source>
</evidence>
<dbReference type="Proteomes" id="UP000437736">
    <property type="component" value="Unassembled WGS sequence"/>
</dbReference>
<comment type="catalytic activity">
    <reaction evidence="15">
        <text>(2E)-dodecenoyl-CoA + NADPH + H(+) = dodecanoyl-CoA + NADP(+)</text>
        <dbReference type="Rhea" id="RHEA:44964"/>
        <dbReference type="ChEBI" id="CHEBI:15378"/>
        <dbReference type="ChEBI" id="CHEBI:57330"/>
        <dbReference type="ChEBI" id="CHEBI:57375"/>
        <dbReference type="ChEBI" id="CHEBI:57783"/>
        <dbReference type="ChEBI" id="CHEBI:58349"/>
    </reaction>
    <physiologicalReaction direction="left-to-right" evidence="15">
        <dbReference type="Rhea" id="RHEA:44965"/>
    </physiologicalReaction>
</comment>
<keyword evidence="3" id="KW-0444">Lipid biosynthesis</keyword>
<keyword evidence="10" id="KW-0275">Fatty acid biosynthesis</keyword>
<keyword evidence="4" id="KW-0597">Phosphoprotein</keyword>
<evidence type="ECO:0000256" key="1">
    <source>
        <dbReference type="ARBA" id="ARBA00004275"/>
    </source>
</evidence>
<evidence type="ECO:0000313" key="22">
    <source>
        <dbReference type="EMBL" id="MST35132.1"/>
    </source>
</evidence>
<evidence type="ECO:0000256" key="20">
    <source>
        <dbReference type="ARBA" id="ARBA00049559"/>
    </source>
</evidence>
<evidence type="ECO:0000256" key="6">
    <source>
        <dbReference type="ARBA" id="ARBA00022857"/>
    </source>
</evidence>
<comment type="catalytic activity">
    <reaction evidence="19">
        <text>(2E)-decenoyl-CoA + NADPH + H(+) = decanoyl-CoA + NADP(+)</text>
        <dbReference type="Rhea" id="RHEA:44960"/>
        <dbReference type="ChEBI" id="CHEBI:15378"/>
        <dbReference type="ChEBI" id="CHEBI:57783"/>
        <dbReference type="ChEBI" id="CHEBI:58349"/>
        <dbReference type="ChEBI" id="CHEBI:61406"/>
        <dbReference type="ChEBI" id="CHEBI:61430"/>
    </reaction>
    <physiologicalReaction direction="left-to-right" evidence="19">
        <dbReference type="Rhea" id="RHEA:44961"/>
    </physiologicalReaction>
</comment>